<sequence>MALFIPTIFIFYNESAAVYVLIYGIIATIGNLLGSLIKKMSN</sequence>
<accession>I0R9D7</accession>
<name>I0R9D7_9FIRM</name>
<dbReference type="EMBL" id="AJGH01000047">
    <property type="protein sequence ID" value="EIC96295.1"/>
    <property type="molecule type" value="Genomic_DNA"/>
</dbReference>
<keyword evidence="3" id="KW-1185">Reference proteome</keyword>
<dbReference type="AlphaFoldDB" id="I0R9D7"/>
<feature type="transmembrane region" description="Helical" evidence="1">
    <location>
        <begin position="16"/>
        <end position="37"/>
    </location>
</feature>
<reference evidence="2 3" key="1">
    <citation type="submission" date="2012-03" db="EMBL/GenBank/DDBJ databases">
        <authorList>
            <person name="Durkin A.S."/>
            <person name="McCorrison J."/>
            <person name="Torralba M."/>
            <person name="Gillis M."/>
            <person name="Methe B."/>
            <person name="Sutton G."/>
            <person name="Nelson K.E."/>
        </authorList>
    </citation>
    <scope>NUCLEOTIDE SEQUENCE [LARGE SCALE GENOMIC DNA]</scope>
    <source>
        <strain evidence="2 3">F0468</strain>
    </source>
</reference>
<evidence type="ECO:0000313" key="3">
    <source>
        <dbReference type="Proteomes" id="UP000005039"/>
    </source>
</evidence>
<proteinExistence type="predicted"/>
<dbReference type="Proteomes" id="UP000005039">
    <property type="component" value="Unassembled WGS sequence"/>
</dbReference>
<evidence type="ECO:0000256" key="1">
    <source>
        <dbReference type="SAM" id="Phobius"/>
    </source>
</evidence>
<evidence type="ECO:0000313" key="2">
    <source>
        <dbReference type="EMBL" id="EIC96295.1"/>
    </source>
</evidence>
<keyword evidence="1" id="KW-0812">Transmembrane</keyword>
<comment type="caution">
    <text evidence="2">The sequence shown here is derived from an EMBL/GenBank/DDBJ whole genome shotgun (WGS) entry which is preliminary data.</text>
</comment>
<gene>
    <name evidence="2" type="ORF">HMPREF9970_0161</name>
</gene>
<protein>
    <submittedName>
        <fullName evidence="2">Uncharacterized protein</fullName>
    </submittedName>
</protein>
<keyword evidence="1" id="KW-0472">Membrane</keyword>
<organism evidence="2 3">
    <name type="scientific">Lachnoanaerobaculum saburreum F0468</name>
    <dbReference type="NCBI Taxonomy" id="1095750"/>
    <lineage>
        <taxon>Bacteria</taxon>
        <taxon>Bacillati</taxon>
        <taxon>Bacillota</taxon>
        <taxon>Clostridia</taxon>
        <taxon>Lachnospirales</taxon>
        <taxon>Lachnospiraceae</taxon>
        <taxon>Lachnoanaerobaculum</taxon>
    </lineage>
</organism>
<keyword evidence="1" id="KW-1133">Transmembrane helix</keyword>
<dbReference type="eggNOG" id="ENOG5030H47">
    <property type="taxonomic scope" value="Bacteria"/>
</dbReference>
<dbReference type="PATRIC" id="fig|1095750.3.peg.948"/>